<organism evidence="8 9">
    <name type="scientific">Sparus aurata</name>
    <name type="common">Gilthead sea bream</name>
    <dbReference type="NCBI Taxonomy" id="8175"/>
    <lineage>
        <taxon>Eukaryota</taxon>
        <taxon>Metazoa</taxon>
        <taxon>Chordata</taxon>
        <taxon>Craniata</taxon>
        <taxon>Vertebrata</taxon>
        <taxon>Euteleostomi</taxon>
        <taxon>Actinopterygii</taxon>
        <taxon>Neopterygii</taxon>
        <taxon>Teleostei</taxon>
        <taxon>Neoteleostei</taxon>
        <taxon>Acanthomorphata</taxon>
        <taxon>Eupercaria</taxon>
        <taxon>Spariformes</taxon>
        <taxon>Sparidae</taxon>
        <taxon>Sparus</taxon>
    </lineage>
</organism>
<evidence type="ECO:0000313" key="8">
    <source>
        <dbReference type="Ensembl" id="ENSSAUP00010053295.1"/>
    </source>
</evidence>
<dbReference type="InterPro" id="IPR001202">
    <property type="entry name" value="WW_dom"/>
</dbReference>
<feature type="region of interest" description="Disordered" evidence="4">
    <location>
        <begin position="420"/>
        <end position="519"/>
    </location>
</feature>
<dbReference type="PROSITE" id="PS50020">
    <property type="entry name" value="WW_DOMAIN_2"/>
    <property type="match status" value="1"/>
</dbReference>
<dbReference type="PROSITE" id="PS01159">
    <property type="entry name" value="WW_DOMAIN_1"/>
    <property type="match status" value="1"/>
</dbReference>
<dbReference type="InParanoid" id="A0A671XQI0"/>
<evidence type="ECO:0000256" key="2">
    <source>
        <dbReference type="ARBA" id="ARBA00022737"/>
    </source>
</evidence>
<feature type="compositionally biased region" description="Low complexity" evidence="4">
    <location>
        <begin position="481"/>
        <end position="493"/>
    </location>
</feature>
<feature type="domain" description="PDZ" evidence="7">
    <location>
        <begin position="334"/>
        <end position="412"/>
    </location>
</feature>
<dbReference type="InterPro" id="IPR008145">
    <property type="entry name" value="GK/Ca_channel_bsu"/>
</dbReference>
<evidence type="ECO:0000256" key="1">
    <source>
        <dbReference type="ARBA" id="ARBA00004170"/>
    </source>
</evidence>
<reference evidence="8" key="2">
    <citation type="submission" date="2025-08" db="UniProtKB">
        <authorList>
            <consortium name="Ensembl"/>
        </authorList>
    </citation>
    <scope>IDENTIFICATION</scope>
</reference>
<evidence type="ECO:0000259" key="7">
    <source>
        <dbReference type="PROSITE" id="PS50106"/>
    </source>
</evidence>
<dbReference type="Proteomes" id="UP000472265">
    <property type="component" value="Chromosome 7"/>
</dbReference>
<dbReference type="FunFam" id="3.30.63.10:FF:000003">
    <property type="entry name" value="Membrane-associated guanylate kinase, WW and PDZ domain-containing protein 3 isoform 1"/>
    <property type="match status" value="1"/>
</dbReference>
<dbReference type="SUPFAM" id="SSF51045">
    <property type="entry name" value="WW domain"/>
    <property type="match status" value="1"/>
</dbReference>
<feature type="compositionally biased region" description="Low complexity" evidence="4">
    <location>
        <begin position="591"/>
        <end position="600"/>
    </location>
</feature>
<gene>
    <name evidence="8" type="primary">LOC115584863</name>
</gene>
<dbReference type="CDD" id="cd00201">
    <property type="entry name" value="WW"/>
    <property type="match status" value="1"/>
</dbReference>
<dbReference type="InterPro" id="IPR008144">
    <property type="entry name" value="Guanylate_kin-like_dom"/>
</dbReference>
<dbReference type="SUPFAM" id="SSF50156">
    <property type="entry name" value="PDZ domain-like"/>
    <property type="match status" value="4"/>
</dbReference>
<dbReference type="GO" id="GO:0016020">
    <property type="term" value="C:membrane"/>
    <property type="evidence" value="ECO:0007669"/>
    <property type="project" value="UniProtKB-SubCell"/>
</dbReference>
<evidence type="ECO:0000256" key="3">
    <source>
        <dbReference type="ARBA" id="ARBA00023136"/>
    </source>
</evidence>
<dbReference type="FunFam" id="2.20.70.10:FF:000034">
    <property type="entry name" value="syntaxin-binding protein 4 isoform X1"/>
    <property type="match status" value="1"/>
</dbReference>
<feature type="domain" description="WW" evidence="5">
    <location>
        <begin position="275"/>
        <end position="308"/>
    </location>
</feature>
<dbReference type="Ensembl" id="ENSSAUT00010056012.1">
    <property type="protein sequence ID" value="ENSSAUP00010053295.1"/>
    <property type="gene ID" value="ENSSAUG00010022054.1"/>
</dbReference>
<comment type="subcellular location">
    <subcellularLocation>
        <location evidence="1">Membrane</location>
        <topology evidence="1">Peripheral membrane protein</topology>
    </subcellularLocation>
</comment>
<feature type="region of interest" description="Disordered" evidence="4">
    <location>
        <begin position="212"/>
        <end position="278"/>
    </location>
</feature>
<dbReference type="PANTHER" id="PTHR10316:SF41">
    <property type="entry name" value="MAGI FAMILY MEMBER, X-LINKED A-RELATED"/>
    <property type="match status" value="1"/>
</dbReference>
<keyword evidence="3" id="KW-0472">Membrane</keyword>
<protein>
    <submittedName>
        <fullName evidence="8">MAGI family member, X-linked a</fullName>
    </submittedName>
</protein>
<feature type="region of interest" description="Disordered" evidence="4">
    <location>
        <begin position="757"/>
        <end position="832"/>
    </location>
</feature>
<dbReference type="PROSITE" id="PS50052">
    <property type="entry name" value="GUANYLATE_KINASE_2"/>
    <property type="match status" value="1"/>
</dbReference>
<feature type="domain" description="PDZ" evidence="7">
    <location>
        <begin position="885"/>
        <end position="973"/>
    </location>
</feature>
<reference evidence="8" key="1">
    <citation type="submission" date="2021-04" db="EMBL/GenBank/DDBJ databases">
        <authorList>
            <consortium name="Wellcome Sanger Institute Data Sharing"/>
        </authorList>
    </citation>
    <scope>NUCLEOTIDE SEQUENCE [LARGE SCALE GENOMIC DNA]</scope>
</reference>
<dbReference type="SMART" id="SM00072">
    <property type="entry name" value="GuKc"/>
    <property type="match status" value="1"/>
</dbReference>
<dbReference type="Pfam" id="PF00397">
    <property type="entry name" value="WW"/>
    <property type="match status" value="1"/>
</dbReference>
<feature type="compositionally biased region" description="Polar residues" evidence="4">
    <location>
        <begin position="453"/>
        <end position="471"/>
    </location>
</feature>
<dbReference type="GO" id="GO:0005911">
    <property type="term" value="C:cell-cell junction"/>
    <property type="evidence" value="ECO:0007669"/>
    <property type="project" value="TreeGrafter"/>
</dbReference>
<dbReference type="PROSITE" id="PS50106">
    <property type="entry name" value="PDZ"/>
    <property type="match status" value="3"/>
</dbReference>
<evidence type="ECO:0000259" key="6">
    <source>
        <dbReference type="PROSITE" id="PS50052"/>
    </source>
</evidence>
<dbReference type="CDD" id="cd06734">
    <property type="entry name" value="PDZ4_MAGI-1_3-like"/>
    <property type="match status" value="1"/>
</dbReference>
<feature type="region of interest" description="Disordered" evidence="4">
    <location>
        <begin position="568"/>
        <end position="648"/>
    </location>
</feature>
<dbReference type="Gene3D" id="2.30.42.10">
    <property type="match status" value="4"/>
</dbReference>
<dbReference type="SMART" id="SM00456">
    <property type="entry name" value="WW"/>
    <property type="match status" value="1"/>
</dbReference>
<dbReference type="FunFam" id="2.30.42.10:FF:000260">
    <property type="entry name" value="membrane-associated guanylate kinase, WW and PDZ domain-containing protein 1-like isoform X3"/>
    <property type="match status" value="1"/>
</dbReference>
<dbReference type="GO" id="GO:0005737">
    <property type="term" value="C:cytoplasm"/>
    <property type="evidence" value="ECO:0007669"/>
    <property type="project" value="TreeGrafter"/>
</dbReference>
<dbReference type="InterPro" id="IPR001478">
    <property type="entry name" value="PDZ"/>
</dbReference>
<dbReference type="PROSITE" id="PS00856">
    <property type="entry name" value="GUANYLATE_KINASE_1"/>
    <property type="match status" value="1"/>
</dbReference>
<evidence type="ECO:0000256" key="4">
    <source>
        <dbReference type="SAM" id="MobiDB-lite"/>
    </source>
</evidence>
<feature type="compositionally biased region" description="Low complexity" evidence="4">
    <location>
        <begin position="568"/>
        <end position="581"/>
    </location>
</feature>
<dbReference type="PANTHER" id="PTHR10316">
    <property type="entry name" value="MEMBRANE ASSOCIATED GUANYLATE KINASE-RELATED"/>
    <property type="match status" value="1"/>
</dbReference>
<dbReference type="SMART" id="SM00228">
    <property type="entry name" value="PDZ"/>
    <property type="match status" value="4"/>
</dbReference>
<evidence type="ECO:0000259" key="5">
    <source>
        <dbReference type="PROSITE" id="PS50020"/>
    </source>
</evidence>
<dbReference type="InterPro" id="IPR036020">
    <property type="entry name" value="WW_dom_sf"/>
</dbReference>
<dbReference type="Gene3D" id="3.30.63.10">
    <property type="entry name" value="Guanylate Kinase phosphate binding domain"/>
    <property type="match status" value="1"/>
</dbReference>
<keyword evidence="9" id="KW-1185">Reference proteome</keyword>
<dbReference type="Gene3D" id="2.20.70.10">
    <property type="match status" value="1"/>
</dbReference>
<evidence type="ECO:0000313" key="9">
    <source>
        <dbReference type="Proteomes" id="UP000472265"/>
    </source>
</evidence>
<dbReference type="GO" id="GO:0007165">
    <property type="term" value="P:signal transduction"/>
    <property type="evidence" value="ECO:0007669"/>
    <property type="project" value="TreeGrafter"/>
</dbReference>
<proteinExistence type="predicted"/>
<sequence>MSKATVKKLHWRSKVQESFVPLGGASGELGLAIGGGADYGEFPFVTVAHGGGATVGDIILEIGGTPVLGMTLGDVRGVLNSCPHPIRIKTVSPGSSLCKDLRLYLSKCFTPGSMDSQLQQLIRENLYLRAVPCTTRQPRDGEISGVDYNFVSIEEFFSLEESGALLESGKFKGNYYGTPRPVHIGPESPPITYQEHRNLLRNFRTRSKSLSNLEKAVEEGDNSEEDSGLSAGSAGAPPTTLPLSQSWESAAGSREGTENGVGGGRGVGRGGGGGGPLPENWELAFSESGEPYYIDHNSKTTSWLDPRAQKETTPCTELPEFTEQPSQLKGYSIHTRLSKGPRGFGFNIVGGSRPREFLQVYSVTPGGPPALNTADILVYINDSCVLGRSHKEVVEMLKSVPMGQSVDVVLRRGYPMLYNPDGCPKQSLETQPQTPSETSNPPNVGRGPAHLTYSRTLDANGSTPVLSQTPPSYVAQPMTNGLTGPPTPTSSDPPLGPPPPPERTAANHSDSDGGLSSAGTRRSSLIRYNSSTLPALSSSLLHHQSSKSSESDLSTSTLPNSCSTLPITSSSSHTLSKLPLSQPETGLLQNSSSPTSSSTPPGAPVQRPPMPQTSLALTPPRDVPSCGFNGCPANHQAPSPSSRGNPGLVLPIAAGSPGSAPGGELVPVALGRSESGGLGFSVTAGGQGGQLAVVRRVWDRRHCPSLQAGDAIVKINGADVQSLSFSQVQRILQEHTKQGEVVLLVFRGGPASSPVVTPNLYKPLPSPHGPVTPSSSHPQTLADLPSPSRGALVGGVPPLNQAGLAPESPQETHQGAPPAQTPNGPPAGTLIQSTSFLDSVPVTLTLEPRDLLGVEESAGGPPPIRGGGALGAVAKDGRGGVKASEVELRRRPGEGFGFVIASQEVTNGAPSLMSHRFVTVRRGSPAARSGQIQPGDQLEAVEGRPVGGLQHRDLAQILRRAGNTLRLSITPRHHSSSLSEGADLDIDGRLMKGSRGRSKDESRFYSVDLERGPTGFGFSLRGGQRVQHGTVCTGTDGGGAGPAQQQDTGI</sequence>
<feature type="compositionally biased region" description="Pro residues" evidence="4">
    <location>
        <begin position="601"/>
        <end position="611"/>
    </location>
</feature>
<dbReference type="InterPro" id="IPR020590">
    <property type="entry name" value="Guanylate_kinase_CS"/>
</dbReference>
<dbReference type="InterPro" id="IPR036034">
    <property type="entry name" value="PDZ_sf"/>
</dbReference>
<dbReference type="Pfam" id="PF00595">
    <property type="entry name" value="PDZ"/>
    <property type="match status" value="2"/>
</dbReference>
<reference evidence="8" key="3">
    <citation type="submission" date="2025-09" db="UniProtKB">
        <authorList>
            <consortium name="Ensembl"/>
        </authorList>
    </citation>
    <scope>IDENTIFICATION</scope>
</reference>
<feature type="compositionally biased region" description="Gly residues" evidence="4">
    <location>
        <begin position="259"/>
        <end position="276"/>
    </location>
</feature>
<feature type="domain" description="PDZ" evidence="7">
    <location>
        <begin position="667"/>
        <end position="734"/>
    </location>
</feature>
<name>A0A671XQI0_SPAAU</name>
<feature type="domain" description="Guanylate kinase-like" evidence="6">
    <location>
        <begin position="102"/>
        <end position="178"/>
    </location>
</feature>
<dbReference type="AlphaFoldDB" id="A0A671XQI0"/>
<feature type="compositionally biased region" description="Polar residues" evidence="4">
    <location>
        <begin position="427"/>
        <end position="442"/>
    </location>
</feature>
<dbReference type="SUPFAM" id="SSF52540">
    <property type="entry name" value="P-loop containing nucleoside triphosphate hydrolases"/>
    <property type="match status" value="1"/>
</dbReference>
<accession>A0A671XQI0</accession>
<dbReference type="InterPro" id="IPR027417">
    <property type="entry name" value="P-loop_NTPase"/>
</dbReference>
<dbReference type="FunFam" id="2.30.42.10:FF:000288">
    <property type="entry name" value="MAGI family member, X-linked a"/>
    <property type="match status" value="1"/>
</dbReference>
<dbReference type="GeneTree" id="ENSGT00940000164755"/>
<dbReference type="Pfam" id="PF00625">
    <property type="entry name" value="Guanylate_kin"/>
    <property type="match status" value="1"/>
</dbReference>
<dbReference type="OMA" id="VWDRRHC"/>
<keyword evidence="2" id="KW-0677">Repeat</keyword>